<dbReference type="EMBL" id="CP108090">
    <property type="protein sequence ID" value="WUQ10147.1"/>
    <property type="molecule type" value="Genomic_DNA"/>
</dbReference>
<dbReference type="Pfam" id="PF19746">
    <property type="entry name" value="DUF6233"/>
    <property type="match status" value="1"/>
</dbReference>
<name>A0ABZ1T4G5_STRVG</name>
<organism evidence="1 2">
    <name type="scientific">Streptomyces virginiae</name>
    <name type="common">Streptomyces cinnamonensis</name>
    <dbReference type="NCBI Taxonomy" id="1961"/>
    <lineage>
        <taxon>Bacteria</taxon>
        <taxon>Bacillati</taxon>
        <taxon>Actinomycetota</taxon>
        <taxon>Actinomycetes</taxon>
        <taxon>Kitasatosporales</taxon>
        <taxon>Streptomycetaceae</taxon>
        <taxon>Streptomyces</taxon>
    </lineage>
</organism>
<proteinExistence type="predicted"/>
<reference evidence="1" key="1">
    <citation type="submission" date="2022-10" db="EMBL/GenBank/DDBJ databases">
        <title>The complete genomes of actinobacterial strains from the NBC collection.</title>
        <authorList>
            <person name="Joergensen T.S."/>
            <person name="Alvarez Arevalo M."/>
            <person name="Sterndorff E.B."/>
            <person name="Faurdal D."/>
            <person name="Vuksanovic O."/>
            <person name="Mourched A.-S."/>
            <person name="Charusanti P."/>
            <person name="Shaw S."/>
            <person name="Blin K."/>
            <person name="Weber T."/>
        </authorList>
    </citation>
    <scope>NUCLEOTIDE SEQUENCE</scope>
    <source>
        <strain evidence="1">NBC_00248</strain>
    </source>
</reference>
<protein>
    <submittedName>
        <fullName evidence="1">DUF6233 domain-containing protein</fullName>
    </submittedName>
</protein>
<evidence type="ECO:0000313" key="2">
    <source>
        <dbReference type="Proteomes" id="UP001432039"/>
    </source>
</evidence>
<accession>A0ABZ1T4G5</accession>
<dbReference type="RefSeq" id="WP_328959710.1">
    <property type="nucleotide sequence ID" value="NZ_CP108090.1"/>
</dbReference>
<gene>
    <name evidence="1" type="ORF">OG517_01020</name>
</gene>
<keyword evidence="2" id="KW-1185">Reference proteome</keyword>
<sequence length="134" mass="14653">MIKLKQQQIRTFNRLALRPATGTAELRSELTRLFCLIGSHPHWRCEPLTGRARSDLHHQAVAAPGGEPELEVEWRIQYGIGAVRRPVMVHTGGCSMGMARSRPASREQAVQALTQGVEACAICRADSGLGVLEA</sequence>
<evidence type="ECO:0000313" key="1">
    <source>
        <dbReference type="EMBL" id="WUQ10147.1"/>
    </source>
</evidence>
<dbReference type="InterPro" id="IPR046200">
    <property type="entry name" value="DUF6233"/>
</dbReference>
<dbReference type="Proteomes" id="UP001432039">
    <property type="component" value="Chromosome"/>
</dbReference>